<keyword evidence="2" id="KW-1185">Reference proteome</keyword>
<dbReference type="VEuPathDB" id="FungiDB:ACLA_042860"/>
<protein>
    <submittedName>
        <fullName evidence="1">Uncharacterized protein</fullName>
    </submittedName>
</protein>
<gene>
    <name evidence="1" type="ORF">ACLA_042860</name>
</gene>
<sequence>MNDQEHCNNSLTGYIFSLANRSVESKLKEQALAAFPNEQVHEPVDHFAIDKEEDEGLGEAVGISHTIRRESSADLPWELEHLRRHKEDAEMRDRAMVGMKGTWGSTARFNPRQISEGIDHAVVHTGYWRGYQESKHSKYLARPRMLGDDLIFPQSLSPKSTICESGSILEISCGMHQLQDKSGLWCTKDTLEHDCITNGLWMGTCWVNRSTQESHCHMSSRTTNPTKALTNVRSGGRNGAEFRSRLSENSMDSQGIRHPNHIDGNCCFEPHDTFVTQIYNYLSLGYPCVARYYDQELSRVSGISVEELRRDDDRKHPRGYVDIIESHLTGKLAIAHACARWVALRLYILDWARIQPDVTDIDNDHDAWGVRERRGSWAI</sequence>
<dbReference type="KEGG" id="act:ACLA_042860"/>
<dbReference type="Proteomes" id="UP000006701">
    <property type="component" value="Unassembled WGS sequence"/>
</dbReference>
<evidence type="ECO:0000313" key="1">
    <source>
        <dbReference type="EMBL" id="EAW13568.1"/>
    </source>
</evidence>
<dbReference type="OMA" id="TICEHIS"/>
<proteinExistence type="predicted"/>
<dbReference type="HOGENOM" id="CLU_011743_1_1_1"/>
<dbReference type="OrthoDB" id="4716584at2759"/>
<organism evidence="1 2">
    <name type="scientific">Aspergillus clavatus (strain ATCC 1007 / CBS 513.65 / DSM 816 / NCTC 3887 / NRRL 1 / QM 1276 / 107)</name>
    <dbReference type="NCBI Taxonomy" id="344612"/>
    <lineage>
        <taxon>Eukaryota</taxon>
        <taxon>Fungi</taxon>
        <taxon>Dikarya</taxon>
        <taxon>Ascomycota</taxon>
        <taxon>Pezizomycotina</taxon>
        <taxon>Eurotiomycetes</taxon>
        <taxon>Eurotiomycetidae</taxon>
        <taxon>Eurotiales</taxon>
        <taxon>Aspergillaceae</taxon>
        <taxon>Aspergillus</taxon>
        <taxon>Aspergillus subgen. Fumigati</taxon>
    </lineage>
</organism>
<dbReference type="AlphaFoldDB" id="A1C8D1"/>
<accession>A1C8D1</accession>
<evidence type="ECO:0000313" key="2">
    <source>
        <dbReference type="Proteomes" id="UP000006701"/>
    </source>
</evidence>
<reference evidence="1 2" key="1">
    <citation type="journal article" date="2008" name="PLoS Genet.">
        <title>Genomic islands in the pathogenic filamentous fungus Aspergillus fumigatus.</title>
        <authorList>
            <person name="Fedorova N.D."/>
            <person name="Khaldi N."/>
            <person name="Joardar V.S."/>
            <person name="Maiti R."/>
            <person name="Amedeo P."/>
            <person name="Anderson M.J."/>
            <person name="Crabtree J."/>
            <person name="Silva J.C."/>
            <person name="Badger J.H."/>
            <person name="Albarraq A."/>
            <person name="Angiuoli S."/>
            <person name="Bussey H."/>
            <person name="Bowyer P."/>
            <person name="Cotty P.J."/>
            <person name="Dyer P.S."/>
            <person name="Egan A."/>
            <person name="Galens K."/>
            <person name="Fraser-Liggett C.M."/>
            <person name="Haas B.J."/>
            <person name="Inman J.M."/>
            <person name="Kent R."/>
            <person name="Lemieux S."/>
            <person name="Malavazi I."/>
            <person name="Orvis J."/>
            <person name="Roemer T."/>
            <person name="Ronning C.M."/>
            <person name="Sundaram J.P."/>
            <person name="Sutton G."/>
            <person name="Turner G."/>
            <person name="Venter J.C."/>
            <person name="White O.R."/>
            <person name="Whitty B.R."/>
            <person name="Youngman P."/>
            <person name="Wolfe K.H."/>
            <person name="Goldman G.H."/>
            <person name="Wortman J.R."/>
            <person name="Jiang B."/>
            <person name="Denning D.W."/>
            <person name="Nierman W.C."/>
        </authorList>
    </citation>
    <scope>NUCLEOTIDE SEQUENCE [LARGE SCALE GENOMIC DNA]</scope>
    <source>
        <strain evidence="2">ATCC 1007 / CBS 513.65 / DSM 816 / NCTC 3887 / NRRL 1</strain>
    </source>
</reference>
<name>A1C8D1_ASPCL</name>
<dbReference type="GeneID" id="4707256"/>
<dbReference type="eggNOG" id="ENOG502SHAB">
    <property type="taxonomic scope" value="Eukaryota"/>
</dbReference>
<dbReference type="RefSeq" id="XP_001274994.1">
    <property type="nucleotide sequence ID" value="XM_001274993.1"/>
</dbReference>
<dbReference type="EMBL" id="DS027046">
    <property type="protein sequence ID" value="EAW13568.1"/>
    <property type="molecule type" value="Genomic_DNA"/>
</dbReference>